<dbReference type="GO" id="GO:0004386">
    <property type="term" value="F:helicase activity"/>
    <property type="evidence" value="ECO:0007669"/>
    <property type="project" value="UniProtKB-KW"/>
</dbReference>
<evidence type="ECO:0000256" key="8">
    <source>
        <dbReference type="ARBA" id="ARBA00022840"/>
    </source>
</evidence>
<protein>
    <submittedName>
        <fullName evidence="12">CRISPR-associated helicase Cas3</fullName>
    </submittedName>
</protein>
<dbReference type="InterPro" id="IPR001650">
    <property type="entry name" value="Helicase_C-like"/>
</dbReference>
<evidence type="ECO:0000313" key="12">
    <source>
        <dbReference type="EMBL" id="TQE93605.1"/>
    </source>
</evidence>
<dbReference type="CDD" id="cd17930">
    <property type="entry name" value="DEXHc_cas3"/>
    <property type="match status" value="1"/>
</dbReference>
<feature type="domain" description="HD Cas3-type" evidence="11">
    <location>
        <begin position="341"/>
        <end position="545"/>
    </location>
</feature>
<dbReference type="GO" id="GO:0005524">
    <property type="term" value="F:ATP binding"/>
    <property type="evidence" value="ECO:0007669"/>
    <property type="project" value="UniProtKB-KW"/>
</dbReference>
<dbReference type="SUPFAM" id="SSF109604">
    <property type="entry name" value="HD-domain/PDEase-like"/>
    <property type="match status" value="1"/>
</dbReference>
<dbReference type="InterPro" id="IPR054712">
    <property type="entry name" value="Cas3-like_dom"/>
</dbReference>
<evidence type="ECO:0000259" key="10">
    <source>
        <dbReference type="PROSITE" id="PS51194"/>
    </source>
</evidence>
<evidence type="ECO:0000256" key="3">
    <source>
        <dbReference type="ARBA" id="ARBA00022722"/>
    </source>
</evidence>
<proteinExistence type="inferred from homology"/>
<dbReference type="GO" id="GO:0046872">
    <property type="term" value="F:metal ion binding"/>
    <property type="evidence" value="ECO:0007669"/>
    <property type="project" value="UniProtKB-KW"/>
</dbReference>
<evidence type="ECO:0000256" key="7">
    <source>
        <dbReference type="ARBA" id="ARBA00022806"/>
    </source>
</evidence>
<dbReference type="PROSITE" id="PS51643">
    <property type="entry name" value="HD_CAS3"/>
    <property type="match status" value="1"/>
</dbReference>
<feature type="domain" description="Helicase C-terminal" evidence="10">
    <location>
        <begin position="819"/>
        <end position="980"/>
    </location>
</feature>
<dbReference type="PANTHER" id="PTHR34580:SF1">
    <property type="entry name" value="PROTEIN PAFC"/>
    <property type="match status" value="1"/>
</dbReference>
<evidence type="ECO:0000313" key="13">
    <source>
        <dbReference type="Proteomes" id="UP000317371"/>
    </source>
</evidence>
<evidence type="ECO:0000256" key="2">
    <source>
        <dbReference type="ARBA" id="ARBA00009046"/>
    </source>
</evidence>
<dbReference type="InterPro" id="IPR057727">
    <property type="entry name" value="WCX_dom"/>
</dbReference>
<dbReference type="NCBIfam" id="TIGR01596">
    <property type="entry name" value="cas3_HD"/>
    <property type="match status" value="1"/>
</dbReference>
<evidence type="ECO:0000256" key="6">
    <source>
        <dbReference type="ARBA" id="ARBA00022801"/>
    </source>
</evidence>
<dbReference type="PROSITE" id="PS52050">
    <property type="entry name" value="WYL"/>
    <property type="match status" value="1"/>
</dbReference>
<comment type="similarity">
    <text evidence="1">In the N-terminal section; belongs to the CRISPR-associated nuclease Cas3-HD family.</text>
</comment>
<dbReference type="PROSITE" id="PS51194">
    <property type="entry name" value="HELICASE_CTER"/>
    <property type="match status" value="1"/>
</dbReference>
<dbReference type="RefSeq" id="WP_141612026.1">
    <property type="nucleotide sequence ID" value="NZ_VIGC02000036.1"/>
</dbReference>
<organism evidence="12 13">
    <name type="scientific">Litorilinea aerophila</name>
    <dbReference type="NCBI Taxonomy" id="1204385"/>
    <lineage>
        <taxon>Bacteria</taxon>
        <taxon>Bacillati</taxon>
        <taxon>Chloroflexota</taxon>
        <taxon>Caldilineae</taxon>
        <taxon>Caldilineales</taxon>
        <taxon>Caldilineaceae</taxon>
        <taxon>Litorilinea</taxon>
    </lineage>
</organism>
<keyword evidence="4" id="KW-0479">Metal-binding</keyword>
<dbReference type="GO" id="GO:0051607">
    <property type="term" value="P:defense response to virus"/>
    <property type="evidence" value="ECO:0007669"/>
    <property type="project" value="UniProtKB-KW"/>
</dbReference>
<keyword evidence="9" id="KW-0051">Antiviral defense</keyword>
<dbReference type="GO" id="GO:0016787">
    <property type="term" value="F:hydrolase activity"/>
    <property type="evidence" value="ECO:0007669"/>
    <property type="project" value="UniProtKB-KW"/>
</dbReference>
<gene>
    <name evidence="12" type="primary">cas3</name>
    <name evidence="12" type="ORF">FKZ61_20455</name>
</gene>
<dbReference type="CDD" id="cd09641">
    <property type="entry name" value="Cas3''_I"/>
    <property type="match status" value="1"/>
</dbReference>
<evidence type="ECO:0000259" key="11">
    <source>
        <dbReference type="PROSITE" id="PS51643"/>
    </source>
</evidence>
<dbReference type="SUPFAM" id="SSF52540">
    <property type="entry name" value="P-loop containing nucleoside triphosphate hydrolases"/>
    <property type="match status" value="1"/>
</dbReference>
<evidence type="ECO:0000256" key="1">
    <source>
        <dbReference type="ARBA" id="ARBA00006847"/>
    </source>
</evidence>
<dbReference type="PANTHER" id="PTHR34580">
    <property type="match status" value="1"/>
</dbReference>
<evidence type="ECO:0000256" key="4">
    <source>
        <dbReference type="ARBA" id="ARBA00022723"/>
    </source>
</evidence>
<keyword evidence="3" id="KW-0540">Nuclease</keyword>
<keyword evidence="13" id="KW-1185">Reference proteome</keyword>
<name>A0A540VA57_9CHLR</name>
<reference evidence="12 13" key="1">
    <citation type="submission" date="2019-06" db="EMBL/GenBank/DDBJ databases">
        <title>Genome sequence of Litorilinea aerophila BAA-2444.</title>
        <authorList>
            <person name="Maclea K.S."/>
            <person name="Maurais E.G."/>
            <person name="Iannazzi L.C."/>
        </authorList>
    </citation>
    <scope>NUCLEOTIDE SEQUENCE [LARGE SCALE GENOMIC DNA]</scope>
    <source>
        <strain evidence="12 13">ATCC BAA-2444</strain>
    </source>
</reference>
<dbReference type="InterPro" id="IPR006483">
    <property type="entry name" value="CRISPR-assoc_Cas3_HD"/>
</dbReference>
<evidence type="ECO:0000256" key="5">
    <source>
        <dbReference type="ARBA" id="ARBA00022741"/>
    </source>
</evidence>
<dbReference type="GO" id="GO:0004518">
    <property type="term" value="F:nuclease activity"/>
    <property type="evidence" value="ECO:0007669"/>
    <property type="project" value="UniProtKB-KW"/>
</dbReference>
<dbReference type="InterPro" id="IPR051534">
    <property type="entry name" value="CBASS_pafABC_assoc_protein"/>
</dbReference>
<dbReference type="OrthoDB" id="9810236at2"/>
<dbReference type="Pfam" id="PF25583">
    <property type="entry name" value="WCX"/>
    <property type="match status" value="1"/>
</dbReference>
<dbReference type="Pfam" id="PF18019">
    <property type="entry name" value="Cas3_HD"/>
    <property type="match status" value="1"/>
</dbReference>
<sequence>MSRATEKAMRLLQIEQLLWAHPEGLTRAEIARRIGVNRSTITKYLDKDHLPASIYEDEFDGNKLKIDRNADLTKTSFNLHEIMAIHLATRLLATRTDKQNPHAASALRKLGIALQRLDQRISHHLLCSADVMDEDAAFRDPVYLDALEKLTEAWSSGRKVRVSHQMPDGRVFDYIFSPYFIEPYAVGQTAHVIGLREPPGKVRTFKIERLRSVEILREEYAIPEDFDPTVLLRDAWGIWYSEAEPVEVVLRFHPSVAQRVRETRWHREQQDDIQPDGYLVWRAKIAEPQEMLPWIRGWGAQCEVLEPVELREELKREARKLGELYQVMEVKKQFVAHIREKDRVPQSLEDHLSGVSKLAGQFAGKIGLKETGTLLGLLHDLGKASETFQRYILSGEGLIDPDAEEYIDPVAHKGKIDHTTAGAQVVYQQLWDRGPMDKIAAQVLALCIASHHSGLIDCLTPVGENNFIRRMQKGDESTRRSEALANLPEIQSALADLLTDDLVNQIYTRVKSLREEKGDSRETYLFKVGLLIRFLLSCLIDADRLDTADFESPGNAELRNYGQYHAWETLITRLNRQIDKFEQKPDKNKVDELRSQVSQACLDFATRPKGIYQLTVPTGGAKTLGSLRFALNHAAHHGMDRIFYVLPYTSIIDQNAAEVRRILEDRDEDGHYLDKVVLEHHSNLTPEEETRRQNLLAQNWDAPIVFTTQVQFLEALFGAGTRSPRRMHQLANSVIILDEVQTVPIKVIHMLNVALRFLVNNCGATVLLCTATQPPLDKIDAQYRALTIQSDQRIIQNEGALFEALKRVDVFDRYKVGGWSEEEVAALAEQQLQEKGSVLIVVNTKKSARALYHAIADKEIAGVHLYHLSTNMCAVHRLKVLDEMKAKLSRGERVICVSTQLIEAGVDIDFGAVIRYLAGLDSIAQAAGRCNRHGTRPDLGSVWIVNPKDENIGRLQDIAIGTAQAQRVLADYKNDPQRFGNNRIGIEAMAAYYRFYYEQRKDDMRYNVAADSPVGRDANLFDLLSVNAQAVEAFKRIHHTLPDMAFRQSFQSAAKAFRVIDSPTRGVVVPYGDEGKEIVADLCASGELTRQRKLLRRAQRYSVNLFPDEFQRLATSGAIKEVQSGTGIYCLAEEYYSDKFGWSDKPVTGMETLIA</sequence>
<dbReference type="InterPro" id="IPR038257">
    <property type="entry name" value="CRISPR-assoc_Cas3_HD_sf"/>
</dbReference>
<dbReference type="InterPro" id="IPR006474">
    <property type="entry name" value="Helicase_Cas3_CRISPR-ass_core"/>
</dbReference>
<dbReference type="AlphaFoldDB" id="A0A540VA57"/>
<dbReference type="Gene3D" id="3.40.50.300">
    <property type="entry name" value="P-loop containing nucleotide triphosphate hydrolases"/>
    <property type="match status" value="2"/>
</dbReference>
<dbReference type="InterPro" id="IPR027417">
    <property type="entry name" value="P-loop_NTPase"/>
</dbReference>
<dbReference type="InParanoid" id="A0A540VA57"/>
<dbReference type="NCBIfam" id="TIGR01587">
    <property type="entry name" value="cas3_core"/>
    <property type="match status" value="1"/>
</dbReference>
<accession>A0A540VA57</accession>
<dbReference type="Proteomes" id="UP000317371">
    <property type="component" value="Unassembled WGS sequence"/>
</dbReference>
<dbReference type="Pfam" id="PF22590">
    <property type="entry name" value="Cas3-like_C_2"/>
    <property type="match status" value="1"/>
</dbReference>
<keyword evidence="7" id="KW-0347">Helicase</keyword>
<comment type="caution">
    <text evidence="12">The sequence shown here is derived from an EMBL/GenBank/DDBJ whole genome shotgun (WGS) entry which is preliminary data.</text>
</comment>
<dbReference type="Gene3D" id="1.10.3210.30">
    <property type="match status" value="1"/>
</dbReference>
<dbReference type="EMBL" id="VIGC01000036">
    <property type="protein sequence ID" value="TQE93605.1"/>
    <property type="molecule type" value="Genomic_DNA"/>
</dbReference>
<evidence type="ECO:0000256" key="9">
    <source>
        <dbReference type="ARBA" id="ARBA00023118"/>
    </source>
</evidence>
<comment type="similarity">
    <text evidence="2">In the central section; belongs to the CRISPR-associated helicase Cas3 family.</text>
</comment>
<keyword evidence="8" id="KW-0067">ATP-binding</keyword>
<dbReference type="SMART" id="SM00490">
    <property type="entry name" value="HELICc"/>
    <property type="match status" value="1"/>
</dbReference>
<keyword evidence="5" id="KW-0547">Nucleotide-binding</keyword>
<keyword evidence="6" id="KW-0378">Hydrolase</keyword>